<dbReference type="InterPro" id="IPR050678">
    <property type="entry name" value="DNA_Partitioning_ATPase"/>
</dbReference>
<dbReference type="CDD" id="cd02042">
    <property type="entry name" value="ParAB_family"/>
    <property type="match status" value="1"/>
</dbReference>
<sequence length="316" mass="34831">MKLSNDTVSEFLKENSALSLSALEKEANLSTGLLSKVLKGERALNDSHLDKIGPVLLKYGYRETADGQEAKVIAMVNHKGGVGKTTTTANLGKALSMLGKRVLMVDMDPQGNLSQCFGIDEPTVQLYDALVNGDELPLEEIGDGLYISPSDVDLSLADVELHQRPDGYLRLRKVLEKHITNFDYILLDCPPSLGILTSNALIASDSFVLIIQPETLAIKGLNTILKTVDQIKDGLNEKLDLEGILFTLVDKRTINHQTIMNHVKESFPYFRTFETVIRNNMALSEATMLSQDIFTYAPKSNGAVDYMAVCNELTHE</sequence>
<accession>A0AAU9DEB9</accession>
<reference evidence="2 3" key="1">
    <citation type="submission" date="2021-12" db="EMBL/GenBank/DDBJ databases">
        <title>Genome sequencing of bacteria with rrn-lacking chromosome and rrn-plasmid.</title>
        <authorList>
            <person name="Anda M."/>
            <person name="Iwasaki W."/>
        </authorList>
    </citation>
    <scope>NUCLEOTIDE SEQUENCE [LARGE SCALE GENOMIC DNA]</scope>
    <source>
        <strain evidence="2 3">DSM 100852</strain>
        <plasmid evidence="2 3">pFA6</plasmid>
    </source>
</reference>
<keyword evidence="2" id="KW-0614">Plasmid</keyword>
<dbReference type="PANTHER" id="PTHR13696">
    <property type="entry name" value="P-LOOP CONTAINING NUCLEOSIDE TRIPHOSPHATE HYDROLASE"/>
    <property type="match status" value="1"/>
</dbReference>
<dbReference type="FunFam" id="3.40.50.300:FF:000285">
    <property type="entry name" value="Sporulation initiation inhibitor Soj"/>
    <property type="match status" value="1"/>
</dbReference>
<evidence type="ECO:0000313" key="2">
    <source>
        <dbReference type="EMBL" id="BDD12784.1"/>
    </source>
</evidence>
<dbReference type="Pfam" id="PF13614">
    <property type="entry name" value="AAA_31"/>
    <property type="match status" value="1"/>
</dbReference>
<dbReference type="InterPro" id="IPR025669">
    <property type="entry name" value="AAA_dom"/>
</dbReference>
<protein>
    <recommendedName>
        <fullName evidence="1">AAA domain-containing protein</fullName>
    </recommendedName>
</protein>
<proteinExistence type="predicted"/>
<dbReference type="AlphaFoldDB" id="A0AAU9DEB9"/>
<dbReference type="PANTHER" id="PTHR13696:SF99">
    <property type="entry name" value="COBYRINIC ACID AC-DIAMIDE SYNTHASE"/>
    <property type="match status" value="1"/>
</dbReference>
<dbReference type="KEGG" id="fax:FUAX_52160"/>
<evidence type="ECO:0000259" key="1">
    <source>
        <dbReference type="Pfam" id="PF13614"/>
    </source>
</evidence>
<organism evidence="2 3">
    <name type="scientific">Fulvitalea axinellae</name>
    <dbReference type="NCBI Taxonomy" id="1182444"/>
    <lineage>
        <taxon>Bacteria</taxon>
        <taxon>Pseudomonadati</taxon>
        <taxon>Bacteroidota</taxon>
        <taxon>Cytophagia</taxon>
        <taxon>Cytophagales</taxon>
        <taxon>Persicobacteraceae</taxon>
        <taxon>Fulvitalea</taxon>
    </lineage>
</organism>
<dbReference type="EMBL" id="AP025320">
    <property type="protein sequence ID" value="BDD12784.1"/>
    <property type="molecule type" value="Genomic_DNA"/>
</dbReference>
<dbReference type="Proteomes" id="UP001348817">
    <property type="component" value="Plasmid pFA6"/>
</dbReference>
<dbReference type="SUPFAM" id="SSF52540">
    <property type="entry name" value="P-loop containing nucleoside triphosphate hydrolases"/>
    <property type="match status" value="1"/>
</dbReference>
<feature type="domain" description="AAA" evidence="1">
    <location>
        <begin position="70"/>
        <end position="240"/>
    </location>
</feature>
<dbReference type="InterPro" id="IPR027417">
    <property type="entry name" value="P-loop_NTPase"/>
</dbReference>
<dbReference type="RefSeq" id="WP_338395927.1">
    <property type="nucleotide sequence ID" value="NZ_AP025320.1"/>
</dbReference>
<name>A0AAU9DEB9_9BACT</name>
<keyword evidence="3" id="KW-1185">Reference proteome</keyword>
<dbReference type="Gene3D" id="3.40.50.300">
    <property type="entry name" value="P-loop containing nucleotide triphosphate hydrolases"/>
    <property type="match status" value="1"/>
</dbReference>
<evidence type="ECO:0000313" key="3">
    <source>
        <dbReference type="Proteomes" id="UP001348817"/>
    </source>
</evidence>
<gene>
    <name evidence="2" type="ORF">FUAX_52160</name>
</gene>
<geneLocation type="plasmid" evidence="2 3">
    <name>pFA6</name>
</geneLocation>